<evidence type="ECO:0000313" key="7">
    <source>
        <dbReference type="Proteomes" id="UP000569092"/>
    </source>
</evidence>
<reference evidence="6 7" key="1">
    <citation type="submission" date="2020-08" db="EMBL/GenBank/DDBJ databases">
        <title>Genomic Encyclopedia of Type Strains, Phase IV (KMG-V): Genome sequencing to study the core and pangenomes of soil and plant-associated prokaryotes.</title>
        <authorList>
            <person name="Whitman W."/>
        </authorList>
    </citation>
    <scope>NUCLEOTIDE SEQUENCE [LARGE SCALE GENOMIC DNA]</scope>
    <source>
        <strain evidence="6 7">M8US30</strain>
    </source>
</reference>
<evidence type="ECO:0000313" key="6">
    <source>
        <dbReference type="EMBL" id="MBB5343310.1"/>
    </source>
</evidence>
<dbReference type="SUPFAM" id="SSF48498">
    <property type="entry name" value="Tetracyclin repressor-like, C-terminal domain"/>
    <property type="match status" value="1"/>
</dbReference>
<evidence type="ECO:0000256" key="1">
    <source>
        <dbReference type="ARBA" id="ARBA00023015"/>
    </source>
</evidence>
<dbReference type="AlphaFoldDB" id="A0A7W8N4V1"/>
<evidence type="ECO:0000256" key="3">
    <source>
        <dbReference type="ARBA" id="ARBA00023163"/>
    </source>
</evidence>
<proteinExistence type="predicted"/>
<dbReference type="PANTHER" id="PTHR47506">
    <property type="entry name" value="TRANSCRIPTIONAL REGULATORY PROTEIN"/>
    <property type="match status" value="1"/>
</dbReference>
<keyword evidence="2 4" id="KW-0238">DNA-binding</keyword>
<gene>
    <name evidence="6" type="ORF">HDF10_001285</name>
</gene>
<feature type="DNA-binding region" description="H-T-H motif" evidence="4">
    <location>
        <begin position="31"/>
        <end position="50"/>
    </location>
</feature>
<dbReference type="Gene3D" id="1.10.357.10">
    <property type="entry name" value="Tetracycline Repressor, domain 2"/>
    <property type="match status" value="1"/>
</dbReference>
<keyword evidence="3" id="KW-0804">Transcription</keyword>
<dbReference type="Pfam" id="PF00440">
    <property type="entry name" value="TetR_N"/>
    <property type="match status" value="1"/>
</dbReference>
<dbReference type="InterPro" id="IPR036271">
    <property type="entry name" value="Tet_transcr_reg_TetR-rel_C_sf"/>
</dbReference>
<name>A0A7W8N4V1_9BACT</name>
<feature type="domain" description="HTH tetR-type" evidence="5">
    <location>
        <begin position="8"/>
        <end position="68"/>
    </location>
</feature>
<dbReference type="GO" id="GO:0003677">
    <property type="term" value="F:DNA binding"/>
    <property type="evidence" value="ECO:0007669"/>
    <property type="project" value="UniProtKB-UniRule"/>
</dbReference>
<dbReference type="PANTHER" id="PTHR47506:SF1">
    <property type="entry name" value="HTH-TYPE TRANSCRIPTIONAL REGULATOR YJDC"/>
    <property type="match status" value="1"/>
</dbReference>
<dbReference type="InterPro" id="IPR009057">
    <property type="entry name" value="Homeodomain-like_sf"/>
</dbReference>
<dbReference type="InterPro" id="IPR001647">
    <property type="entry name" value="HTH_TetR"/>
</dbReference>
<evidence type="ECO:0000256" key="4">
    <source>
        <dbReference type="PROSITE-ProRule" id="PRU00335"/>
    </source>
</evidence>
<accession>A0A7W8N4V1</accession>
<evidence type="ECO:0000259" key="5">
    <source>
        <dbReference type="PROSITE" id="PS50977"/>
    </source>
</evidence>
<dbReference type="Proteomes" id="UP000569092">
    <property type="component" value="Unassembled WGS sequence"/>
</dbReference>
<protein>
    <submittedName>
        <fullName evidence="6">AcrR family transcriptional regulator</fullName>
    </submittedName>
</protein>
<evidence type="ECO:0000256" key="2">
    <source>
        <dbReference type="ARBA" id="ARBA00023125"/>
    </source>
</evidence>
<dbReference type="PROSITE" id="PS50977">
    <property type="entry name" value="HTH_TETR_2"/>
    <property type="match status" value="1"/>
</dbReference>
<comment type="caution">
    <text evidence="6">The sequence shown here is derived from an EMBL/GenBank/DDBJ whole genome shotgun (WGS) entry which is preliminary data.</text>
</comment>
<keyword evidence="1" id="KW-0805">Transcription regulation</keyword>
<sequence length="186" mass="20721">MAIGRPKHFSRAEVMEKAIPVFWEHGFADTSLADLEAATGVNRSGLYAEFRDKEDLFLASLGHYIETSGLTDMLATKPLGWTNVEKYLKFGLACWSGQKGCFSVSAMRELAILPQEARLIVEKSMKPIRRLLISNIEAEKTTMDASGLADLAMTFFSGLSIEQNLVTNRQSGLKRIEVFLQVMRAL</sequence>
<organism evidence="6 7">
    <name type="scientific">Tunturiibacter lichenicola</name>
    <dbReference type="NCBI Taxonomy" id="2051959"/>
    <lineage>
        <taxon>Bacteria</taxon>
        <taxon>Pseudomonadati</taxon>
        <taxon>Acidobacteriota</taxon>
        <taxon>Terriglobia</taxon>
        <taxon>Terriglobales</taxon>
        <taxon>Acidobacteriaceae</taxon>
        <taxon>Tunturiibacter</taxon>
    </lineage>
</organism>
<dbReference type="SUPFAM" id="SSF46689">
    <property type="entry name" value="Homeodomain-like"/>
    <property type="match status" value="1"/>
</dbReference>
<dbReference type="EMBL" id="JACHDZ010000002">
    <property type="protein sequence ID" value="MBB5343310.1"/>
    <property type="molecule type" value="Genomic_DNA"/>
</dbReference>